<comment type="similarity">
    <text evidence="1 3">Belongs to the UPF0122 family.</text>
</comment>
<protein>
    <recommendedName>
        <fullName evidence="3">UPF0122 protein PECL_1035</fullName>
    </recommendedName>
</protein>
<dbReference type="HAMAP" id="MF_00245">
    <property type="entry name" value="UPF0122"/>
    <property type="match status" value="1"/>
</dbReference>
<evidence type="ECO:0000313" key="5">
    <source>
        <dbReference type="Proteomes" id="UP000005444"/>
    </source>
</evidence>
<dbReference type="PANTHER" id="PTHR40083">
    <property type="entry name" value="UPF0122 PROTEIN CBO2450/CLC_2298"/>
    <property type="match status" value="1"/>
</dbReference>
<dbReference type="PATRIC" id="fig|701521.8.peg.982"/>
<keyword evidence="5" id="KW-1185">Reference proteome</keyword>
<dbReference type="NCBIfam" id="NF045758">
    <property type="entry name" value="YlxM"/>
    <property type="match status" value="1"/>
</dbReference>
<dbReference type="AlphaFoldDB" id="G8PDG8"/>
<sequence length="113" mass="13738">MEIEKNYRINSLLEFYGELLTKKQKEYITLYYADDYSLGEISEEFSVSRQAVYDNIKRTTKILEDYEERLKLLQDFDNRNKQLDNLVHYVQEHYKDDHTLWQLVSELEQSEEG</sequence>
<dbReference type="Proteomes" id="UP000005444">
    <property type="component" value="Chromosome"/>
</dbReference>
<dbReference type="STRING" id="701521.PECL_1035"/>
<dbReference type="RefSeq" id="WP_014215500.1">
    <property type="nucleotide sequence ID" value="NC_016605.1"/>
</dbReference>
<dbReference type="HOGENOM" id="CLU_129218_1_0_9"/>
<comment type="function">
    <text evidence="2 3">Might take part in the signal recognition particle (SRP) pathway. This is inferred from the conservation of its genetic proximity to ftsY/ffh. May be a regulatory protein.</text>
</comment>
<organism evidence="4 5">
    <name type="scientific">Pediococcus claussenii (strain ATCC BAA-344 / DSM 14800 / JCM 18046 / KCTC 3811 / LMG 21948 / P06)</name>
    <dbReference type="NCBI Taxonomy" id="701521"/>
    <lineage>
        <taxon>Bacteria</taxon>
        <taxon>Bacillati</taxon>
        <taxon>Bacillota</taxon>
        <taxon>Bacilli</taxon>
        <taxon>Lactobacillales</taxon>
        <taxon>Lactobacillaceae</taxon>
        <taxon>Pediococcus</taxon>
    </lineage>
</organism>
<dbReference type="InterPro" id="IPR007394">
    <property type="entry name" value="UPF0122"/>
</dbReference>
<name>G8PDG8_PEDCP</name>
<dbReference type="InterPro" id="IPR054831">
    <property type="entry name" value="UPF0122_fam_protein"/>
</dbReference>
<dbReference type="Pfam" id="PF04297">
    <property type="entry name" value="UPF0122"/>
    <property type="match status" value="1"/>
</dbReference>
<evidence type="ECO:0000256" key="2">
    <source>
        <dbReference type="ARBA" id="ARBA00024764"/>
    </source>
</evidence>
<dbReference type="eggNOG" id="COG2739">
    <property type="taxonomic scope" value="Bacteria"/>
</dbReference>
<evidence type="ECO:0000256" key="3">
    <source>
        <dbReference type="HAMAP-Rule" id="MF_00245"/>
    </source>
</evidence>
<evidence type="ECO:0000313" key="4">
    <source>
        <dbReference type="EMBL" id="AEV95303.1"/>
    </source>
</evidence>
<proteinExistence type="inferred from homology"/>
<dbReference type="NCBIfam" id="NF001070">
    <property type="entry name" value="PRK00118.1-6"/>
    <property type="match status" value="1"/>
</dbReference>
<dbReference type="Gene3D" id="1.10.10.10">
    <property type="entry name" value="Winged helix-like DNA-binding domain superfamily/Winged helix DNA-binding domain"/>
    <property type="match status" value="1"/>
</dbReference>
<gene>
    <name evidence="4" type="ordered locus">PECL_1035</name>
</gene>
<dbReference type="KEGG" id="pce:PECL_1035"/>
<dbReference type="PANTHER" id="PTHR40083:SF1">
    <property type="entry name" value="UPF0122 PROTEIN YLXM"/>
    <property type="match status" value="1"/>
</dbReference>
<dbReference type="NCBIfam" id="NF001068">
    <property type="entry name" value="PRK00118.1-4"/>
    <property type="match status" value="1"/>
</dbReference>
<reference evidence="4 5" key="1">
    <citation type="journal article" date="2012" name="J. Bacteriol.">
        <title>Complete Genome Sequence of the Beer Spoilage Organism Pediococcus claussenii ATCC BAA-344T.</title>
        <authorList>
            <person name="Pittet V."/>
            <person name="Abegunde T."/>
            <person name="Marfleet T."/>
            <person name="Haakensen M."/>
            <person name="Morrow K."/>
            <person name="Jayaprakash T."/>
            <person name="Schroeder K."/>
            <person name="Trost B."/>
            <person name="Byrns S."/>
            <person name="Bergsveinson J."/>
            <person name="Kusalik A."/>
            <person name="Ziola B."/>
        </authorList>
    </citation>
    <scope>NUCLEOTIDE SEQUENCE [LARGE SCALE GENOMIC DNA]</scope>
    <source>
        <strain evidence="4 5">ATCC BAA-344</strain>
    </source>
</reference>
<dbReference type="EMBL" id="CP003137">
    <property type="protein sequence ID" value="AEV95303.1"/>
    <property type="molecule type" value="Genomic_DNA"/>
</dbReference>
<accession>G8PDG8</accession>
<dbReference type="SUPFAM" id="SSF88659">
    <property type="entry name" value="Sigma3 and sigma4 domains of RNA polymerase sigma factors"/>
    <property type="match status" value="1"/>
</dbReference>
<evidence type="ECO:0000256" key="1">
    <source>
        <dbReference type="ARBA" id="ARBA00008720"/>
    </source>
</evidence>
<dbReference type="InterPro" id="IPR036388">
    <property type="entry name" value="WH-like_DNA-bd_sf"/>
</dbReference>
<dbReference type="InterPro" id="IPR013324">
    <property type="entry name" value="RNA_pol_sigma_r3/r4-like"/>
</dbReference>